<feature type="transmembrane region" description="Helical" evidence="2">
    <location>
        <begin position="476"/>
        <end position="496"/>
    </location>
</feature>
<dbReference type="AlphaFoldDB" id="A0A165QXL6"/>
<dbReference type="EMBL" id="KV429054">
    <property type="protein sequence ID" value="KZT70055.1"/>
    <property type="molecule type" value="Genomic_DNA"/>
</dbReference>
<dbReference type="PROSITE" id="PS51257">
    <property type="entry name" value="PROKAR_LIPOPROTEIN"/>
    <property type="match status" value="1"/>
</dbReference>
<name>A0A165QXL6_9APHY</name>
<gene>
    <name evidence="4" type="ORF">DAEQUDRAFT_765079</name>
</gene>
<protein>
    <submittedName>
        <fullName evidence="4">Uncharacterized protein</fullName>
    </submittedName>
</protein>
<feature type="transmembrane region" description="Helical" evidence="2">
    <location>
        <begin position="585"/>
        <end position="607"/>
    </location>
</feature>
<evidence type="ECO:0000313" key="5">
    <source>
        <dbReference type="Proteomes" id="UP000076727"/>
    </source>
</evidence>
<evidence type="ECO:0000256" key="2">
    <source>
        <dbReference type="SAM" id="Phobius"/>
    </source>
</evidence>
<feature type="compositionally biased region" description="Basic and acidic residues" evidence="1">
    <location>
        <begin position="403"/>
        <end position="431"/>
    </location>
</feature>
<keyword evidence="2" id="KW-0472">Membrane</keyword>
<evidence type="ECO:0000313" key="4">
    <source>
        <dbReference type="EMBL" id="KZT70055.1"/>
    </source>
</evidence>
<keyword evidence="2" id="KW-1133">Transmembrane helix</keyword>
<feature type="transmembrane region" description="Helical" evidence="2">
    <location>
        <begin position="246"/>
        <end position="264"/>
    </location>
</feature>
<dbReference type="Proteomes" id="UP000076727">
    <property type="component" value="Unassembled WGS sequence"/>
</dbReference>
<reference evidence="4 5" key="1">
    <citation type="journal article" date="2016" name="Mol. Biol. Evol.">
        <title>Comparative Genomics of Early-Diverging Mushroom-Forming Fungi Provides Insights into the Origins of Lignocellulose Decay Capabilities.</title>
        <authorList>
            <person name="Nagy L.G."/>
            <person name="Riley R."/>
            <person name="Tritt A."/>
            <person name="Adam C."/>
            <person name="Daum C."/>
            <person name="Floudas D."/>
            <person name="Sun H."/>
            <person name="Yadav J.S."/>
            <person name="Pangilinan J."/>
            <person name="Larsson K.H."/>
            <person name="Matsuura K."/>
            <person name="Barry K."/>
            <person name="Labutti K."/>
            <person name="Kuo R."/>
            <person name="Ohm R.A."/>
            <person name="Bhattacharya S.S."/>
            <person name="Shirouzu T."/>
            <person name="Yoshinaga Y."/>
            <person name="Martin F.M."/>
            <person name="Grigoriev I.V."/>
            <person name="Hibbett D.S."/>
        </authorList>
    </citation>
    <scope>NUCLEOTIDE SEQUENCE [LARGE SCALE GENOMIC DNA]</scope>
    <source>
        <strain evidence="4 5">L-15889</strain>
    </source>
</reference>
<feature type="chain" id="PRO_5007865365" evidence="3">
    <location>
        <begin position="26"/>
        <end position="619"/>
    </location>
</feature>
<keyword evidence="2" id="KW-0812">Transmembrane</keyword>
<feature type="signal peptide" evidence="3">
    <location>
        <begin position="1"/>
        <end position="25"/>
    </location>
</feature>
<feature type="transmembrane region" description="Helical" evidence="2">
    <location>
        <begin position="87"/>
        <end position="111"/>
    </location>
</feature>
<organism evidence="4 5">
    <name type="scientific">Daedalea quercina L-15889</name>
    <dbReference type="NCBI Taxonomy" id="1314783"/>
    <lineage>
        <taxon>Eukaryota</taxon>
        <taxon>Fungi</taxon>
        <taxon>Dikarya</taxon>
        <taxon>Basidiomycota</taxon>
        <taxon>Agaricomycotina</taxon>
        <taxon>Agaricomycetes</taxon>
        <taxon>Polyporales</taxon>
        <taxon>Fomitopsis</taxon>
    </lineage>
</organism>
<keyword evidence="3" id="KW-0732">Signal</keyword>
<evidence type="ECO:0000256" key="3">
    <source>
        <dbReference type="SAM" id="SignalP"/>
    </source>
</evidence>
<evidence type="ECO:0000256" key="1">
    <source>
        <dbReference type="SAM" id="MobiDB-lite"/>
    </source>
</evidence>
<feature type="transmembrane region" description="Helical" evidence="2">
    <location>
        <begin position="276"/>
        <end position="300"/>
    </location>
</feature>
<feature type="region of interest" description="Disordered" evidence="1">
    <location>
        <begin position="395"/>
        <end position="431"/>
    </location>
</feature>
<proteinExistence type="predicted"/>
<dbReference type="OrthoDB" id="3253026at2759"/>
<keyword evidence="5" id="KW-1185">Reference proteome</keyword>
<sequence length="619" mass="68518">MPAIARRWRLPLTLSLPLITILACATPISREVAVSSGACSTTSNVVTVYNLLIYLVGNYAIHAAAIPLGAEVGGDAEQVTRQWAWPWTAWLTTLSLFLPFSALTRSIVLIVQQYKYRDNSVLAALQHGALLVVVRNTDWEPHSSDEVVYTWLPVNSGIDSDDIVDEADHGTELSIRKLPPAVIRFDEKEEAAYRRVDYRNHLLHGIARPPAGYTLAVPGRKSHTELLIKEQLQDTRELKVHFRKSAIGTLLSLAHLVVGSYELYVSWLDEIPRWGYAAYGLSVIPYLLMSVANLLCALYVGSYPCAQLLRTPILDESIRRSIALSGVPGNVAPAYDGTIGTPLVEDIPNPRGHGRYVAVKMRVETIVEDGRSYKRLVVTKDGTQREWAYRLQTNTDEPEEEDAGVKHEAIADGSRSEYARDVGEHEDPPAREDCGAQRIGSACFTVSALNHNGPPPDSRLREVETWANAELTATSILYIVTLLLPYMIIYGLTGFRPAQSTKAQRAWMMTWLVADQYSFVFTLVFAFAGWTFTRATSFKSALSARTSAGDSRRPEADGAIRSTAELIRLTGTIVTDSEELKASRFLLYALLMVPGVGGFVTVIRMYLQDHGYGLRQCSS</sequence>
<feature type="transmembrane region" description="Helical" evidence="2">
    <location>
        <begin position="516"/>
        <end position="533"/>
    </location>
</feature>
<accession>A0A165QXL6</accession>